<dbReference type="OrthoDB" id="5379144at2"/>
<keyword evidence="6 7" id="KW-0472">Membrane</keyword>
<feature type="transmembrane region" description="Helical" evidence="7">
    <location>
        <begin position="106"/>
        <end position="123"/>
    </location>
</feature>
<feature type="transmembrane region" description="Helical" evidence="7">
    <location>
        <begin position="55"/>
        <end position="73"/>
    </location>
</feature>
<dbReference type="PROSITE" id="PS50850">
    <property type="entry name" value="MFS"/>
    <property type="match status" value="1"/>
</dbReference>
<evidence type="ECO:0000256" key="7">
    <source>
        <dbReference type="SAM" id="Phobius"/>
    </source>
</evidence>
<evidence type="ECO:0000313" key="9">
    <source>
        <dbReference type="EMBL" id="SDX06390.1"/>
    </source>
</evidence>
<feature type="transmembrane region" description="Helical" evidence="7">
    <location>
        <begin position="173"/>
        <end position="193"/>
    </location>
</feature>
<dbReference type="InterPro" id="IPR011701">
    <property type="entry name" value="MFS"/>
</dbReference>
<evidence type="ECO:0000259" key="8">
    <source>
        <dbReference type="PROSITE" id="PS50850"/>
    </source>
</evidence>
<feature type="transmembrane region" description="Helical" evidence="7">
    <location>
        <begin position="348"/>
        <end position="368"/>
    </location>
</feature>
<evidence type="ECO:0000256" key="4">
    <source>
        <dbReference type="ARBA" id="ARBA00022692"/>
    </source>
</evidence>
<dbReference type="InterPro" id="IPR020846">
    <property type="entry name" value="MFS_dom"/>
</dbReference>
<protein>
    <submittedName>
        <fullName evidence="9">Predicted arabinose efflux permease, MFS family</fullName>
    </submittedName>
</protein>
<dbReference type="PANTHER" id="PTHR23517:SF2">
    <property type="entry name" value="MULTIDRUG RESISTANCE PROTEIN MDTH"/>
    <property type="match status" value="1"/>
</dbReference>
<keyword evidence="4 7" id="KW-0812">Transmembrane</keyword>
<dbReference type="InterPro" id="IPR050171">
    <property type="entry name" value="MFS_Transporters"/>
</dbReference>
<evidence type="ECO:0000256" key="6">
    <source>
        <dbReference type="ARBA" id="ARBA00023136"/>
    </source>
</evidence>
<evidence type="ECO:0000256" key="5">
    <source>
        <dbReference type="ARBA" id="ARBA00022989"/>
    </source>
</evidence>
<evidence type="ECO:0000256" key="3">
    <source>
        <dbReference type="ARBA" id="ARBA00022475"/>
    </source>
</evidence>
<keyword evidence="10" id="KW-1185">Reference proteome</keyword>
<reference evidence="9 10" key="1">
    <citation type="submission" date="2016-10" db="EMBL/GenBank/DDBJ databases">
        <authorList>
            <person name="de Groot N.N."/>
        </authorList>
    </citation>
    <scope>NUCLEOTIDE SEQUENCE [LARGE SCALE GENOMIC DNA]</scope>
    <source>
        <strain evidence="9 10">DSM 24956</strain>
    </source>
</reference>
<evidence type="ECO:0000256" key="1">
    <source>
        <dbReference type="ARBA" id="ARBA00004651"/>
    </source>
</evidence>
<evidence type="ECO:0000313" key="10">
    <source>
        <dbReference type="Proteomes" id="UP000199595"/>
    </source>
</evidence>
<feature type="transmembrane region" description="Helical" evidence="7">
    <location>
        <begin position="80"/>
        <end position="100"/>
    </location>
</feature>
<dbReference type="Pfam" id="PF07690">
    <property type="entry name" value="MFS_1"/>
    <property type="match status" value="1"/>
</dbReference>
<dbReference type="CDD" id="cd17329">
    <property type="entry name" value="MFS_MdtH_MDR_like"/>
    <property type="match status" value="1"/>
</dbReference>
<dbReference type="EMBL" id="FNNJ01000003">
    <property type="protein sequence ID" value="SDX06390.1"/>
    <property type="molecule type" value="Genomic_DNA"/>
</dbReference>
<feature type="transmembrane region" description="Helical" evidence="7">
    <location>
        <begin position="380"/>
        <end position="401"/>
    </location>
</feature>
<evidence type="ECO:0000256" key="2">
    <source>
        <dbReference type="ARBA" id="ARBA00022448"/>
    </source>
</evidence>
<feature type="domain" description="Major facilitator superfamily (MFS) profile" evidence="8">
    <location>
        <begin position="19"/>
        <end position="402"/>
    </location>
</feature>
<feature type="transmembrane region" description="Helical" evidence="7">
    <location>
        <begin position="20"/>
        <end position="43"/>
    </location>
</feature>
<dbReference type="SUPFAM" id="SSF103473">
    <property type="entry name" value="MFS general substrate transporter"/>
    <property type="match status" value="1"/>
</dbReference>
<gene>
    <name evidence="9" type="ORF">SAMN05444411_1033</name>
</gene>
<dbReference type="RefSeq" id="WP_090121972.1">
    <property type="nucleotide sequence ID" value="NZ_FNNJ01000003.1"/>
</dbReference>
<dbReference type="Proteomes" id="UP000199595">
    <property type="component" value="Unassembled WGS sequence"/>
</dbReference>
<dbReference type="InterPro" id="IPR036259">
    <property type="entry name" value="MFS_trans_sf"/>
</dbReference>
<keyword evidence="2" id="KW-0813">Transport</keyword>
<organism evidence="9 10">
    <name type="scientific">Lutibacter oricola</name>
    <dbReference type="NCBI Taxonomy" id="762486"/>
    <lineage>
        <taxon>Bacteria</taxon>
        <taxon>Pseudomonadati</taxon>
        <taxon>Bacteroidota</taxon>
        <taxon>Flavobacteriia</taxon>
        <taxon>Flavobacteriales</taxon>
        <taxon>Flavobacteriaceae</taxon>
        <taxon>Lutibacter</taxon>
    </lineage>
</organism>
<feature type="transmembrane region" description="Helical" evidence="7">
    <location>
        <begin position="222"/>
        <end position="246"/>
    </location>
</feature>
<feature type="transmembrane region" description="Helical" evidence="7">
    <location>
        <begin position="313"/>
        <end position="336"/>
    </location>
</feature>
<keyword evidence="5 7" id="KW-1133">Transmembrane helix</keyword>
<feature type="transmembrane region" description="Helical" evidence="7">
    <location>
        <begin position="290"/>
        <end position="307"/>
    </location>
</feature>
<proteinExistence type="predicted"/>
<dbReference type="PANTHER" id="PTHR23517">
    <property type="entry name" value="RESISTANCE PROTEIN MDTM, PUTATIVE-RELATED-RELATED"/>
    <property type="match status" value="1"/>
</dbReference>
<comment type="subcellular location">
    <subcellularLocation>
        <location evidence="1">Cell membrane</location>
        <topology evidence="1">Multi-pass membrane protein</topology>
    </subcellularLocation>
</comment>
<name>A0A1H2YMU6_9FLAO</name>
<dbReference type="Gene3D" id="1.20.1250.20">
    <property type="entry name" value="MFS general substrate transporter like domains"/>
    <property type="match status" value="1"/>
</dbReference>
<accession>A0A1H2YMU6</accession>
<feature type="transmembrane region" description="Helical" evidence="7">
    <location>
        <begin position="258"/>
        <end position="278"/>
    </location>
</feature>
<keyword evidence="3" id="KW-1003">Cell membrane</keyword>
<dbReference type="AlphaFoldDB" id="A0A1H2YMU6"/>
<dbReference type="GO" id="GO:0022857">
    <property type="term" value="F:transmembrane transporter activity"/>
    <property type="evidence" value="ECO:0007669"/>
    <property type="project" value="InterPro"/>
</dbReference>
<feature type="transmembrane region" description="Helical" evidence="7">
    <location>
        <begin position="144"/>
        <end position="167"/>
    </location>
</feature>
<dbReference type="GO" id="GO:0005886">
    <property type="term" value="C:plasma membrane"/>
    <property type="evidence" value="ECO:0007669"/>
    <property type="project" value="UniProtKB-SubCell"/>
</dbReference>
<dbReference type="STRING" id="762486.SAMN05444411_1033"/>
<sequence>MVKRAITTYKKSFSGLSKEVWWLALITFVNRAGTMVLPFLSLYLTEDLNLSKPQVGWVMAAFGVGSLAGSWLGGKLTQSFGYYSVMFWSLLTTGFMFLGLQYVTTFTGFVIGIFLTMAVADTFRPAMFLSLKAYSKPENQTRSLTLIRLAINLGFSFGPFLGGIIISTLDYSGLFWVDGLTCISAILLMRVVLNPKKVKEQVVENKVVSENTATSVFKDYPYIIFLTVVFIMGFIFLQLFTTMPLYYNEVHNLTEVQIGLLMSVNGFFIFLLEMPLIHYIEEKLLNKMKIITWSLVLMALSYLVLNVSGWSGVLIVGMLFVTVGEMLAFPFTNNFAMNRAPSGKDGMYLAYYTMAFSWAHIFSAKTGMEIIDRFGFDANWYVMGGLGFVAVFLMVVLQKLLKKEREVKI</sequence>